<reference evidence="2 3" key="1">
    <citation type="journal article" date="2021" name="Hortic Res">
        <title>Chromosome-scale assembly of the Dendrobium chrysotoxum genome enhances the understanding of orchid evolution.</title>
        <authorList>
            <person name="Zhang Y."/>
            <person name="Zhang G.Q."/>
            <person name="Zhang D."/>
            <person name="Liu X.D."/>
            <person name="Xu X.Y."/>
            <person name="Sun W.H."/>
            <person name="Yu X."/>
            <person name="Zhu X."/>
            <person name="Wang Z.W."/>
            <person name="Zhao X."/>
            <person name="Zhong W.Y."/>
            <person name="Chen H."/>
            <person name="Yin W.L."/>
            <person name="Huang T."/>
            <person name="Niu S.C."/>
            <person name="Liu Z.J."/>
        </authorList>
    </citation>
    <scope>NUCLEOTIDE SEQUENCE [LARGE SCALE GENOMIC DNA]</scope>
    <source>
        <strain evidence="2">Lindl</strain>
    </source>
</reference>
<evidence type="ECO:0000313" key="2">
    <source>
        <dbReference type="EMBL" id="KAH0454465.1"/>
    </source>
</evidence>
<dbReference type="PANTHER" id="PTHR33526">
    <property type="entry name" value="OS07G0123800 PROTEIN"/>
    <property type="match status" value="1"/>
</dbReference>
<dbReference type="EMBL" id="JAGFBR010000015">
    <property type="protein sequence ID" value="KAH0454465.1"/>
    <property type="molecule type" value="Genomic_DNA"/>
</dbReference>
<evidence type="ECO:0000313" key="3">
    <source>
        <dbReference type="Proteomes" id="UP000775213"/>
    </source>
</evidence>
<dbReference type="PANTHER" id="PTHR33526:SF4">
    <property type="entry name" value="OS07G0123800 PROTEIN"/>
    <property type="match status" value="1"/>
</dbReference>
<dbReference type="Proteomes" id="UP000775213">
    <property type="component" value="Unassembled WGS sequence"/>
</dbReference>
<feature type="compositionally biased region" description="Basic and acidic residues" evidence="1">
    <location>
        <begin position="50"/>
        <end position="62"/>
    </location>
</feature>
<gene>
    <name evidence="2" type="ORF">IEQ34_016389</name>
</gene>
<feature type="compositionally biased region" description="Pro residues" evidence="1">
    <location>
        <begin position="208"/>
        <end position="224"/>
    </location>
</feature>
<dbReference type="AlphaFoldDB" id="A0AAV7GDZ8"/>
<evidence type="ECO:0000256" key="1">
    <source>
        <dbReference type="SAM" id="MobiDB-lite"/>
    </source>
</evidence>
<proteinExistence type="predicted"/>
<name>A0AAV7GDZ8_DENCH</name>
<feature type="compositionally biased region" description="Basic and acidic residues" evidence="1">
    <location>
        <begin position="167"/>
        <end position="182"/>
    </location>
</feature>
<feature type="compositionally biased region" description="Pro residues" evidence="1">
    <location>
        <begin position="88"/>
        <end position="123"/>
    </location>
</feature>
<organism evidence="2 3">
    <name type="scientific">Dendrobium chrysotoxum</name>
    <name type="common">Orchid</name>
    <dbReference type="NCBI Taxonomy" id="161865"/>
    <lineage>
        <taxon>Eukaryota</taxon>
        <taxon>Viridiplantae</taxon>
        <taxon>Streptophyta</taxon>
        <taxon>Embryophyta</taxon>
        <taxon>Tracheophyta</taxon>
        <taxon>Spermatophyta</taxon>
        <taxon>Magnoliopsida</taxon>
        <taxon>Liliopsida</taxon>
        <taxon>Asparagales</taxon>
        <taxon>Orchidaceae</taxon>
        <taxon>Epidendroideae</taxon>
        <taxon>Malaxideae</taxon>
        <taxon>Dendrobiinae</taxon>
        <taxon>Dendrobium</taxon>
    </lineage>
</organism>
<feature type="compositionally biased region" description="Low complexity" evidence="1">
    <location>
        <begin position="76"/>
        <end position="87"/>
    </location>
</feature>
<feature type="region of interest" description="Disordered" evidence="1">
    <location>
        <begin position="47"/>
        <end position="263"/>
    </location>
</feature>
<keyword evidence="3" id="KW-1185">Reference proteome</keyword>
<comment type="caution">
    <text evidence="2">The sequence shown here is derived from an EMBL/GenBank/DDBJ whole genome shotgun (WGS) entry which is preliminary data.</text>
</comment>
<accession>A0AAV7GDZ8</accession>
<protein>
    <submittedName>
        <fullName evidence="2">Uncharacterized protein</fullName>
    </submittedName>
</protein>
<sequence length="468" mass="50489">MLDKQSTIKRFIIGRPSKPLHICPCSSYLHVVPSSKNYKLPLISLKRGGKPREKKEEKEESFSRLAPLRPPSGFCRTTAGPPETRTPAGPPPEAHTLAGPPPEVRTPTGPPPEARTPAGPPPKAWTSAGPPSEAQTSVRSPPYIYSPPDLCHLPTTGLLTSNTRQLWEGKPREKKKVKEESFSRLTPLRPPSGFCPTTAGPPEARIPAGPPPEARTHPGPPPEARTPTGSPREARTPVGPPPKAWTSAGPPSEAQTSVRPQPYIYSPPDLCHLPTTGLPTSNTGQLWFFRPPSPVDYDPPDLVAYQLQSFRPSLLANYAHSSPVAMKNQGRRISDQISRVIRAPLRALCHARNQYVRSMNSVANRFPYGAGGEAMGCAYTVGDEARSFSSAQISSGEEDFRELIRVSSQSRAIAASEAVRRSRSVAVGRIDEDGPCYFSGEAGVGESLIFPRSRTCGAGGNRIVVVPV</sequence>